<keyword evidence="3 5" id="KW-1133">Transmembrane helix</keyword>
<evidence type="ECO:0000256" key="5">
    <source>
        <dbReference type="SAM" id="Phobius"/>
    </source>
</evidence>
<dbReference type="GeneID" id="6093576"/>
<dbReference type="OMA" id="YRFAMLV"/>
<comment type="caution">
    <text evidence="6">The sequence shown here is derived from an EMBL/GenBank/DDBJ whole genome shotgun (WGS) entry which is preliminary data.</text>
</comment>
<name>A0A3R9QPX5_9CREN</name>
<evidence type="ECO:0000313" key="6">
    <source>
        <dbReference type="EMBL" id="RSN67634.1"/>
    </source>
</evidence>
<gene>
    <name evidence="6" type="ORF">D9Q81_07475</name>
</gene>
<dbReference type="EMBL" id="RCOR01000042">
    <property type="protein sequence ID" value="RSN67634.1"/>
    <property type="molecule type" value="Genomic_DNA"/>
</dbReference>
<reference evidence="6 7" key="1">
    <citation type="submission" date="2018-10" db="EMBL/GenBank/DDBJ databases">
        <title>Co-occurring genomic capacity for anaerobic methane metabolism and dissimilatory sulfite reduction discovered in the Korarchaeota.</title>
        <authorList>
            <person name="Mckay L.J."/>
            <person name="Dlakic M."/>
            <person name="Fields M.W."/>
            <person name="Delmont T.O."/>
            <person name="Eren A.M."/>
            <person name="Jay Z.J."/>
            <person name="Klingelsmith K.B."/>
            <person name="Rusch D.B."/>
            <person name="Inskeep W.P."/>
        </authorList>
    </citation>
    <scope>NUCLEOTIDE SEQUENCE [LARGE SCALE GENOMIC DNA]</scope>
    <source>
        <strain evidence="6 7">WS</strain>
    </source>
</reference>
<evidence type="ECO:0000256" key="3">
    <source>
        <dbReference type="ARBA" id="ARBA00022989"/>
    </source>
</evidence>
<comment type="subcellular location">
    <subcellularLocation>
        <location evidence="1">Membrane</location>
        <topology evidence="1">Multi-pass membrane protein</topology>
    </subcellularLocation>
</comment>
<dbReference type="RefSeq" id="WP_012308943.1">
    <property type="nucleotide sequence ID" value="NZ_RCOR01000042.1"/>
</dbReference>
<accession>A0A3R9QPX5</accession>
<dbReference type="CDD" id="cd16914">
    <property type="entry name" value="EcfT"/>
    <property type="match status" value="1"/>
</dbReference>
<dbReference type="AlphaFoldDB" id="A0A3R9QPX5"/>
<dbReference type="Pfam" id="PF02361">
    <property type="entry name" value="CbiQ"/>
    <property type="match status" value="1"/>
</dbReference>
<keyword evidence="4 5" id="KW-0472">Membrane</keyword>
<feature type="transmembrane region" description="Helical" evidence="5">
    <location>
        <begin position="239"/>
        <end position="257"/>
    </location>
</feature>
<feature type="transmembrane region" description="Helical" evidence="5">
    <location>
        <begin position="66"/>
        <end position="91"/>
    </location>
</feature>
<feature type="transmembrane region" description="Helical" evidence="5">
    <location>
        <begin position="186"/>
        <end position="208"/>
    </location>
</feature>
<dbReference type="InterPro" id="IPR003339">
    <property type="entry name" value="ABC/ECF_trnsptr_transmembrane"/>
</dbReference>
<evidence type="ECO:0000256" key="2">
    <source>
        <dbReference type="ARBA" id="ARBA00022692"/>
    </source>
</evidence>
<dbReference type="GO" id="GO:0005886">
    <property type="term" value="C:plasma membrane"/>
    <property type="evidence" value="ECO:0007669"/>
    <property type="project" value="TreeGrafter"/>
</dbReference>
<dbReference type="PANTHER" id="PTHR33514:SF13">
    <property type="entry name" value="PROTEIN ABCI12, CHLOROPLASTIC"/>
    <property type="match status" value="1"/>
</dbReference>
<dbReference type="Proteomes" id="UP000278149">
    <property type="component" value="Unassembled WGS sequence"/>
</dbReference>
<evidence type="ECO:0000313" key="7">
    <source>
        <dbReference type="Proteomes" id="UP000278149"/>
    </source>
</evidence>
<proteinExistence type="predicted"/>
<sequence>MSTRFIKYIEGESPIHKLDPRAKLTFIFFLVISLSLAYSIYSVIPLLLISLAFYSLARLPWSKTRATWKFILLIILFLSLLNYTTIVLLYAKGPLIETLTSPEVVKRALTPVLKLLSLALATATLVFTTPPNLYAPALGQMGVPYKAAYIIQLALRYIPEFIAEMNKTLEAQMARGFRPRGGRNPIAKLISIIPLVVPVTISATLSIYDIADSMELRGFGEERCHTWYRELKLSKKDKLLVAASYLMGAIYIALFIIPH</sequence>
<dbReference type="PANTHER" id="PTHR33514">
    <property type="entry name" value="PROTEIN ABCI12, CHLOROPLASTIC"/>
    <property type="match status" value="1"/>
</dbReference>
<organism evidence="6 7">
    <name type="scientific">Candidatus Korarchaeum cryptofilum</name>
    <dbReference type="NCBI Taxonomy" id="498846"/>
    <lineage>
        <taxon>Archaea</taxon>
        <taxon>Thermoproteota</taxon>
        <taxon>Candidatus Korarchaeia</taxon>
        <taxon>Candidatus Korarchaeales</taxon>
        <taxon>Candidatus Korarchaeaceae</taxon>
        <taxon>Candidatus Korarchaeum</taxon>
    </lineage>
</organism>
<feature type="transmembrane region" description="Helical" evidence="5">
    <location>
        <begin position="112"/>
        <end position="129"/>
    </location>
</feature>
<protein>
    <submittedName>
        <fullName evidence="6">Energy-coupling factor transporter transmembrane protein EcfT</fullName>
    </submittedName>
</protein>
<keyword evidence="2 5" id="KW-0812">Transmembrane</keyword>
<evidence type="ECO:0000256" key="1">
    <source>
        <dbReference type="ARBA" id="ARBA00004141"/>
    </source>
</evidence>
<feature type="transmembrane region" description="Helical" evidence="5">
    <location>
        <begin position="26"/>
        <end position="54"/>
    </location>
</feature>
<evidence type="ECO:0000256" key="4">
    <source>
        <dbReference type="ARBA" id="ARBA00023136"/>
    </source>
</evidence>